<sequence length="76" mass="8239">EPEALLAWANGARLNVWTRQAAAAPCGELLTQGGPRTKWEQRSDSSQDTYGPRQVTDIFSQLDADGDGALTWPTPP</sequence>
<accession>A0ABN9PTB9</accession>
<feature type="non-terminal residue" evidence="2">
    <location>
        <position position="1"/>
    </location>
</feature>
<protein>
    <recommendedName>
        <fullName evidence="4">Calmodulin</fullName>
    </recommendedName>
</protein>
<feature type="region of interest" description="Disordered" evidence="1">
    <location>
        <begin position="29"/>
        <end position="52"/>
    </location>
</feature>
<reference evidence="2" key="1">
    <citation type="submission" date="2023-10" db="EMBL/GenBank/DDBJ databases">
        <authorList>
            <person name="Chen Y."/>
            <person name="Shah S."/>
            <person name="Dougan E. K."/>
            <person name="Thang M."/>
            <person name="Chan C."/>
        </authorList>
    </citation>
    <scope>NUCLEOTIDE SEQUENCE [LARGE SCALE GENOMIC DNA]</scope>
</reference>
<evidence type="ECO:0000313" key="3">
    <source>
        <dbReference type="Proteomes" id="UP001189429"/>
    </source>
</evidence>
<evidence type="ECO:0000313" key="2">
    <source>
        <dbReference type="EMBL" id="CAK0796413.1"/>
    </source>
</evidence>
<feature type="non-terminal residue" evidence="2">
    <location>
        <position position="76"/>
    </location>
</feature>
<comment type="caution">
    <text evidence="2">The sequence shown here is derived from an EMBL/GenBank/DDBJ whole genome shotgun (WGS) entry which is preliminary data.</text>
</comment>
<organism evidence="2 3">
    <name type="scientific">Prorocentrum cordatum</name>
    <dbReference type="NCBI Taxonomy" id="2364126"/>
    <lineage>
        <taxon>Eukaryota</taxon>
        <taxon>Sar</taxon>
        <taxon>Alveolata</taxon>
        <taxon>Dinophyceae</taxon>
        <taxon>Prorocentrales</taxon>
        <taxon>Prorocentraceae</taxon>
        <taxon>Prorocentrum</taxon>
    </lineage>
</organism>
<evidence type="ECO:0008006" key="4">
    <source>
        <dbReference type="Google" id="ProtNLM"/>
    </source>
</evidence>
<keyword evidence="3" id="KW-1185">Reference proteome</keyword>
<evidence type="ECO:0000256" key="1">
    <source>
        <dbReference type="SAM" id="MobiDB-lite"/>
    </source>
</evidence>
<proteinExistence type="predicted"/>
<name>A0ABN9PTB9_9DINO</name>
<dbReference type="EMBL" id="CAUYUJ010001545">
    <property type="protein sequence ID" value="CAK0796413.1"/>
    <property type="molecule type" value="Genomic_DNA"/>
</dbReference>
<dbReference type="Proteomes" id="UP001189429">
    <property type="component" value="Unassembled WGS sequence"/>
</dbReference>
<gene>
    <name evidence="2" type="ORF">PCOR1329_LOCUS5802</name>
</gene>